<dbReference type="PROSITE" id="PS50206">
    <property type="entry name" value="RHODANESE_3"/>
    <property type="match status" value="1"/>
</dbReference>
<dbReference type="EMBL" id="CP013235">
    <property type="protein sequence ID" value="AMP11264.1"/>
    <property type="molecule type" value="Genomic_DNA"/>
</dbReference>
<dbReference type="SUPFAM" id="SSF52821">
    <property type="entry name" value="Rhodanese/Cell cycle control phosphatase"/>
    <property type="match status" value="1"/>
</dbReference>
<organism evidence="2 3">
    <name type="scientific">Collimonas arenae</name>
    <dbReference type="NCBI Taxonomy" id="279058"/>
    <lineage>
        <taxon>Bacteria</taxon>
        <taxon>Pseudomonadati</taxon>
        <taxon>Pseudomonadota</taxon>
        <taxon>Betaproteobacteria</taxon>
        <taxon>Burkholderiales</taxon>
        <taxon>Oxalobacteraceae</taxon>
        <taxon>Collimonas</taxon>
    </lineage>
</organism>
<protein>
    <submittedName>
        <fullName evidence="2">Rhodanese-like domain protein</fullName>
    </submittedName>
</protein>
<dbReference type="CDD" id="cd01522">
    <property type="entry name" value="RHOD_1"/>
    <property type="match status" value="1"/>
</dbReference>
<accession>A0A127PUR5</accession>
<dbReference type="RefSeq" id="WP_061535419.1">
    <property type="nucleotide sequence ID" value="NZ_CP013233.1"/>
</dbReference>
<evidence type="ECO:0000313" key="3">
    <source>
        <dbReference type="Proteomes" id="UP000071778"/>
    </source>
</evidence>
<dbReference type="Pfam" id="PF00581">
    <property type="entry name" value="Rhodanese"/>
    <property type="match status" value="1"/>
</dbReference>
<dbReference type="OrthoDB" id="9815890at2"/>
<dbReference type="PATRIC" id="fig|279058.17.peg.3878"/>
<dbReference type="Proteomes" id="UP000071778">
    <property type="component" value="Chromosome"/>
</dbReference>
<gene>
    <name evidence="2" type="ORF">CAter282_3578</name>
</gene>
<dbReference type="InterPro" id="IPR001763">
    <property type="entry name" value="Rhodanese-like_dom"/>
</dbReference>
<dbReference type="Gene3D" id="3.40.250.10">
    <property type="entry name" value="Rhodanese-like domain"/>
    <property type="match status" value="1"/>
</dbReference>
<reference evidence="2 3" key="1">
    <citation type="submission" date="2015-11" db="EMBL/GenBank/DDBJ databases">
        <title>Exploring the genomic traits of fungus-feeding bacterial genus Collimonas.</title>
        <authorList>
            <person name="Song C."/>
            <person name="Schmidt R."/>
            <person name="de Jager V."/>
            <person name="Krzyzanowska D."/>
            <person name="Jongedijk E."/>
            <person name="Cankar K."/>
            <person name="Beekwilder J."/>
            <person name="van Veen A."/>
            <person name="de Boer W."/>
            <person name="van Veen J.A."/>
            <person name="Garbeva P."/>
        </authorList>
    </citation>
    <scope>NUCLEOTIDE SEQUENCE [LARGE SCALE GENOMIC DNA]</scope>
    <source>
        <strain evidence="2 3">Ter282</strain>
    </source>
</reference>
<dbReference type="InterPro" id="IPR036873">
    <property type="entry name" value="Rhodanese-like_dom_sf"/>
</dbReference>
<name>A0A127PUR5_9BURK</name>
<proteinExistence type="predicted"/>
<dbReference type="SMART" id="SM00450">
    <property type="entry name" value="RHOD"/>
    <property type="match status" value="1"/>
</dbReference>
<sequence>MTTRDELLTTARQRGHEGRLPYAGAVTPNEAFALLQDDPATILVDVRTNAERDWVGRVVISEPQHAAVQWSQYPGGVPNPDFLAQLAQIAEKGTPLLFLCRSGVRSQHAAKLATEHGYTNCFNILEGFEGDKDNNGHRKNVNGWCKAGLPWLGA</sequence>
<keyword evidence="3" id="KW-1185">Reference proteome</keyword>
<evidence type="ECO:0000313" key="2">
    <source>
        <dbReference type="EMBL" id="AMP11264.1"/>
    </source>
</evidence>
<evidence type="ECO:0000259" key="1">
    <source>
        <dbReference type="PROSITE" id="PS50206"/>
    </source>
</evidence>
<dbReference type="AlphaFoldDB" id="A0A127PUR5"/>
<feature type="domain" description="Rhodanese" evidence="1">
    <location>
        <begin position="37"/>
        <end position="140"/>
    </location>
</feature>